<dbReference type="EMBL" id="LAZR01016915">
    <property type="protein sequence ID" value="KKM02490.1"/>
    <property type="molecule type" value="Genomic_DNA"/>
</dbReference>
<evidence type="ECO:0000313" key="1">
    <source>
        <dbReference type="EMBL" id="KKM02490.1"/>
    </source>
</evidence>
<dbReference type="AlphaFoldDB" id="A0A0F9GUH9"/>
<proteinExistence type="predicted"/>
<accession>A0A0F9GUH9</accession>
<sequence>MGKVYAEANQRNLIQDIYEGELDGHDIFSQVAKVDILTALQDVGSDGGIRAYGAAATISVVSTSANDANAGTGVQSVRVVGLVDNAGVLEQSFEDIILNGLTPVVSTKTFSRIFQLFALKAGATGAAVGDIIITLSANQSGKIEAGQTTAFSSHYTTPDDVVAYLTKLEITTGFECNAQIEMLTRDNQTADAAFVVAGSWAVNDDSQNSKDFFIRIPNKTDIVFRAVNNTAPAGQAAISINYDLIIVSYAESIAIQTPPPGQGFGLGGFGITPFGL</sequence>
<protein>
    <submittedName>
        <fullName evidence="1">Uncharacterized protein</fullName>
    </submittedName>
</protein>
<reference evidence="1" key="1">
    <citation type="journal article" date="2015" name="Nature">
        <title>Complex archaea that bridge the gap between prokaryotes and eukaryotes.</title>
        <authorList>
            <person name="Spang A."/>
            <person name="Saw J.H."/>
            <person name="Jorgensen S.L."/>
            <person name="Zaremba-Niedzwiedzka K."/>
            <person name="Martijn J."/>
            <person name="Lind A.E."/>
            <person name="van Eijk R."/>
            <person name="Schleper C."/>
            <person name="Guy L."/>
            <person name="Ettema T.J."/>
        </authorList>
    </citation>
    <scope>NUCLEOTIDE SEQUENCE</scope>
</reference>
<gene>
    <name evidence="1" type="ORF">LCGC14_1783930</name>
</gene>
<organism evidence="1">
    <name type="scientific">marine sediment metagenome</name>
    <dbReference type="NCBI Taxonomy" id="412755"/>
    <lineage>
        <taxon>unclassified sequences</taxon>
        <taxon>metagenomes</taxon>
        <taxon>ecological metagenomes</taxon>
    </lineage>
</organism>
<name>A0A0F9GUH9_9ZZZZ</name>
<comment type="caution">
    <text evidence="1">The sequence shown here is derived from an EMBL/GenBank/DDBJ whole genome shotgun (WGS) entry which is preliminary data.</text>
</comment>